<sequence length="101" mass="11591">IGSYNVIAEPLVPPKNILLPPLHIKLGLMKFFIKALSKEGRAFQYILRKFNNITEAKLHAGIFNGPQIRKLLKDANFENSMSPDEKKNVDFFSQNSRWIYG</sequence>
<feature type="non-terminal residue" evidence="1">
    <location>
        <position position="1"/>
    </location>
</feature>
<evidence type="ECO:0000313" key="1">
    <source>
        <dbReference type="EMBL" id="QQP36671.1"/>
    </source>
</evidence>
<dbReference type="Proteomes" id="UP000595437">
    <property type="component" value="Chromosome 16"/>
</dbReference>
<proteinExistence type="predicted"/>
<gene>
    <name evidence="1" type="ORF">FKW44_021839</name>
</gene>
<accession>A0A7T8JWF7</accession>
<dbReference type="PANTHER" id="PTHR46114:SF1">
    <property type="entry name" value="ZAD DOMAIN-CONTAINING PROTEIN"/>
    <property type="match status" value="1"/>
</dbReference>
<dbReference type="OrthoDB" id="6729334at2759"/>
<dbReference type="PANTHER" id="PTHR46114">
    <property type="entry name" value="APPLE DOMAIN-CONTAINING PROTEIN"/>
    <property type="match status" value="1"/>
</dbReference>
<name>A0A7T8JWF7_CALRO</name>
<dbReference type="AlphaFoldDB" id="A0A7T8JWF7"/>
<keyword evidence="2" id="KW-1185">Reference proteome</keyword>
<organism evidence="1 2">
    <name type="scientific">Caligus rogercresseyi</name>
    <name type="common">Sea louse</name>
    <dbReference type="NCBI Taxonomy" id="217165"/>
    <lineage>
        <taxon>Eukaryota</taxon>
        <taxon>Metazoa</taxon>
        <taxon>Ecdysozoa</taxon>
        <taxon>Arthropoda</taxon>
        <taxon>Crustacea</taxon>
        <taxon>Multicrustacea</taxon>
        <taxon>Hexanauplia</taxon>
        <taxon>Copepoda</taxon>
        <taxon>Siphonostomatoida</taxon>
        <taxon>Caligidae</taxon>
        <taxon>Caligus</taxon>
    </lineage>
</organism>
<protein>
    <submittedName>
        <fullName evidence="1">Uncharacterized protein</fullName>
    </submittedName>
</protein>
<reference evidence="2" key="1">
    <citation type="submission" date="2021-01" db="EMBL/GenBank/DDBJ databases">
        <title>Caligus Genome Assembly.</title>
        <authorList>
            <person name="Gallardo-Escarate C."/>
        </authorList>
    </citation>
    <scope>NUCLEOTIDE SEQUENCE [LARGE SCALE GENOMIC DNA]</scope>
</reference>
<evidence type="ECO:0000313" key="2">
    <source>
        <dbReference type="Proteomes" id="UP000595437"/>
    </source>
</evidence>
<dbReference type="EMBL" id="CP045905">
    <property type="protein sequence ID" value="QQP36671.1"/>
    <property type="molecule type" value="Genomic_DNA"/>
</dbReference>